<evidence type="ECO:0000313" key="3">
    <source>
        <dbReference type="Proteomes" id="UP000007148"/>
    </source>
</evidence>
<feature type="compositionally biased region" description="Polar residues" evidence="1">
    <location>
        <begin position="79"/>
        <end position="93"/>
    </location>
</feature>
<feature type="region of interest" description="Disordered" evidence="1">
    <location>
        <begin position="66"/>
        <end position="93"/>
    </location>
</feature>
<gene>
    <name evidence="2" type="ORF">PIIN_10150</name>
</gene>
<dbReference type="Proteomes" id="UP000007148">
    <property type="component" value="Unassembled WGS sequence"/>
</dbReference>
<feature type="compositionally biased region" description="Pro residues" evidence="1">
    <location>
        <begin position="31"/>
        <end position="45"/>
    </location>
</feature>
<feature type="region of interest" description="Disordered" evidence="1">
    <location>
        <begin position="1"/>
        <end position="48"/>
    </location>
</feature>
<feature type="compositionally biased region" description="Polar residues" evidence="1">
    <location>
        <begin position="117"/>
        <end position="127"/>
    </location>
</feature>
<dbReference type="HOGENOM" id="CLU_1856067_0_0_1"/>
<reference evidence="2 3" key="1">
    <citation type="journal article" date="2011" name="PLoS Pathog.">
        <title>Endophytic Life Strategies Decoded by Genome and Transcriptome Analyses of the Mutualistic Root Symbiont Piriformospora indica.</title>
        <authorList>
            <person name="Zuccaro A."/>
            <person name="Lahrmann U."/>
            <person name="Guldener U."/>
            <person name="Langen G."/>
            <person name="Pfiffi S."/>
            <person name="Biedenkopf D."/>
            <person name="Wong P."/>
            <person name="Samans B."/>
            <person name="Grimm C."/>
            <person name="Basiewicz M."/>
            <person name="Murat C."/>
            <person name="Martin F."/>
            <person name="Kogel K.H."/>
        </authorList>
    </citation>
    <scope>NUCLEOTIDE SEQUENCE [LARGE SCALE GENOMIC DNA]</scope>
    <source>
        <strain evidence="2 3">DSM 11827</strain>
    </source>
</reference>
<name>G4TXV7_SERID</name>
<sequence>MLLVNRSLSLRTTTDGLNPQSPNRSRRRPPRPQPRPLLAPRPLPATLPASNVGAVVSNIPQILAQAPIASNGPPPPSQPAMTNVANPTHSEPATTTYECTLSLELFSTDTFASSISRPDAMEQSNGAFSGFRSSEPFF</sequence>
<evidence type="ECO:0000313" key="2">
    <source>
        <dbReference type="EMBL" id="CCA76150.1"/>
    </source>
</evidence>
<proteinExistence type="predicted"/>
<feature type="compositionally biased region" description="Polar residues" evidence="1">
    <location>
        <begin position="1"/>
        <end position="16"/>
    </location>
</feature>
<accession>G4TXV7</accession>
<organism evidence="2 3">
    <name type="scientific">Serendipita indica (strain DSM 11827)</name>
    <name type="common">Root endophyte fungus</name>
    <name type="synonym">Piriformospora indica</name>
    <dbReference type="NCBI Taxonomy" id="1109443"/>
    <lineage>
        <taxon>Eukaryota</taxon>
        <taxon>Fungi</taxon>
        <taxon>Dikarya</taxon>
        <taxon>Basidiomycota</taxon>
        <taxon>Agaricomycotina</taxon>
        <taxon>Agaricomycetes</taxon>
        <taxon>Sebacinales</taxon>
        <taxon>Serendipitaceae</taxon>
        <taxon>Serendipita</taxon>
    </lineage>
</organism>
<dbReference type="InParanoid" id="G4TXV7"/>
<feature type="region of interest" description="Disordered" evidence="1">
    <location>
        <begin position="117"/>
        <end position="138"/>
    </location>
</feature>
<dbReference type="EMBL" id="CAFZ01000625">
    <property type="protein sequence ID" value="CCA76150.1"/>
    <property type="molecule type" value="Genomic_DNA"/>
</dbReference>
<dbReference type="AlphaFoldDB" id="G4TXV7"/>
<evidence type="ECO:0000256" key="1">
    <source>
        <dbReference type="SAM" id="MobiDB-lite"/>
    </source>
</evidence>
<keyword evidence="3" id="KW-1185">Reference proteome</keyword>
<comment type="caution">
    <text evidence="2">The sequence shown here is derived from an EMBL/GenBank/DDBJ whole genome shotgun (WGS) entry which is preliminary data.</text>
</comment>
<protein>
    <submittedName>
        <fullName evidence="2">Uncharacterized protein</fullName>
    </submittedName>
</protein>